<dbReference type="Proteomes" id="UP000031036">
    <property type="component" value="Unassembled WGS sequence"/>
</dbReference>
<reference evidence="2 3" key="1">
    <citation type="submission" date="2014-11" db="EMBL/GenBank/DDBJ databases">
        <title>Genetic blueprint of the zoonotic pathogen Toxocara canis.</title>
        <authorList>
            <person name="Zhu X.-Q."/>
            <person name="Korhonen P.K."/>
            <person name="Cai H."/>
            <person name="Young N.D."/>
            <person name="Nejsum P."/>
            <person name="von Samson-Himmelstjerna G."/>
            <person name="Boag P.R."/>
            <person name="Tan P."/>
            <person name="Li Q."/>
            <person name="Min J."/>
            <person name="Yang Y."/>
            <person name="Wang X."/>
            <person name="Fang X."/>
            <person name="Hall R.S."/>
            <person name="Hofmann A."/>
            <person name="Sternberg P.W."/>
            <person name="Jex A.R."/>
            <person name="Gasser R.B."/>
        </authorList>
    </citation>
    <scope>NUCLEOTIDE SEQUENCE [LARGE SCALE GENOMIC DNA]</scope>
    <source>
        <strain evidence="2">PN_DK_2014</strain>
    </source>
</reference>
<feature type="chain" id="PRO_5002077047" evidence="1">
    <location>
        <begin position="19"/>
        <end position="271"/>
    </location>
</feature>
<dbReference type="PANTHER" id="PTHR34150">
    <property type="entry name" value="PROTEIN CBG08832-RELATED"/>
    <property type="match status" value="1"/>
</dbReference>
<accession>A0A0B2VAK9</accession>
<protein>
    <submittedName>
        <fullName evidence="2">Uncharacterized protein C35A5.10</fullName>
    </submittedName>
</protein>
<proteinExistence type="predicted"/>
<comment type="caution">
    <text evidence="2">The sequence shown here is derived from an EMBL/GenBank/DDBJ whole genome shotgun (WGS) entry which is preliminary data.</text>
</comment>
<keyword evidence="1" id="KW-0732">Signal</keyword>
<evidence type="ECO:0000313" key="3">
    <source>
        <dbReference type="Proteomes" id="UP000031036"/>
    </source>
</evidence>
<evidence type="ECO:0000256" key="1">
    <source>
        <dbReference type="SAM" id="SignalP"/>
    </source>
</evidence>
<sequence length="271" mass="29283">MLFIVVLIVFNAVPFATSMLNDARVAARNIRKRQLLYYICGVYPTQYYSHNPCTFYNNPWSRCCGGGEQQPSVRCYYDSQCSQYGLQPISCINGCCCTVPTVPIIPTVPTIATITPPSVGLGYCYDGQRSEVRCTVRGQCAAEQTCMNNLCCPTTDKQYLCRAIKDACGGIAALGSCSRNGSCSNSFVCTASNYCCECAFGRTGGFCSQGCAAGYTCSANGYCCPSCPNGEVPYGSCYNGMCASGYSCRPGNICCSGQTPLARYRFVDYHR</sequence>
<dbReference type="PANTHER" id="PTHR34150:SF3">
    <property type="entry name" value="CC DOMAIN-CONTAINING PROTEIN"/>
    <property type="match status" value="1"/>
</dbReference>
<dbReference type="SMART" id="SM00289">
    <property type="entry name" value="WR1"/>
    <property type="match status" value="4"/>
</dbReference>
<evidence type="ECO:0000313" key="2">
    <source>
        <dbReference type="EMBL" id="KHN78504.1"/>
    </source>
</evidence>
<dbReference type="InterPro" id="IPR006150">
    <property type="entry name" value="Cys_repeat_1"/>
</dbReference>
<gene>
    <name evidence="2" type="primary">C35A5.10</name>
    <name evidence="2" type="ORF">Tcan_13425</name>
</gene>
<dbReference type="EMBL" id="JPKZ01002088">
    <property type="protein sequence ID" value="KHN78504.1"/>
    <property type="molecule type" value="Genomic_DNA"/>
</dbReference>
<dbReference type="STRING" id="6265.A0A0B2VAK9"/>
<keyword evidence="3" id="KW-1185">Reference proteome</keyword>
<name>A0A0B2VAK9_TOXCA</name>
<organism evidence="2 3">
    <name type="scientific">Toxocara canis</name>
    <name type="common">Canine roundworm</name>
    <dbReference type="NCBI Taxonomy" id="6265"/>
    <lineage>
        <taxon>Eukaryota</taxon>
        <taxon>Metazoa</taxon>
        <taxon>Ecdysozoa</taxon>
        <taxon>Nematoda</taxon>
        <taxon>Chromadorea</taxon>
        <taxon>Rhabditida</taxon>
        <taxon>Spirurina</taxon>
        <taxon>Ascaridomorpha</taxon>
        <taxon>Ascaridoidea</taxon>
        <taxon>Toxocaridae</taxon>
        <taxon>Toxocara</taxon>
    </lineage>
</organism>
<dbReference type="AlphaFoldDB" id="A0A0B2VAK9"/>
<dbReference type="OrthoDB" id="5775165at2759"/>
<feature type="signal peptide" evidence="1">
    <location>
        <begin position="1"/>
        <end position="18"/>
    </location>
</feature>
<dbReference type="OMA" id="CECQYGR"/>